<dbReference type="InterPro" id="IPR005479">
    <property type="entry name" value="CPAse_ATP-bd"/>
</dbReference>
<dbReference type="PRINTS" id="PR00111">
    <property type="entry name" value="ABHYDROLASE"/>
</dbReference>
<dbReference type="GO" id="GO:0005524">
    <property type="term" value="F:ATP binding"/>
    <property type="evidence" value="ECO:0007669"/>
    <property type="project" value="InterPro"/>
</dbReference>
<proteinExistence type="predicted"/>
<dbReference type="PANTHER" id="PTHR43798">
    <property type="entry name" value="MONOACYLGLYCEROL LIPASE"/>
    <property type="match status" value="1"/>
</dbReference>
<dbReference type="Proteomes" id="UP000198607">
    <property type="component" value="Unassembled WGS sequence"/>
</dbReference>
<dbReference type="PANTHER" id="PTHR43798:SF33">
    <property type="entry name" value="HYDROLASE, PUTATIVE (AFU_ORTHOLOGUE AFUA_2G14860)-RELATED"/>
    <property type="match status" value="1"/>
</dbReference>
<dbReference type="InterPro" id="IPR050266">
    <property type="entry name" value="AB_hydrolase_sf"/>
</dbReference>
<evidence type="ECO:0000313" key="2">
    <source>
        <dbReference type="EMBL" id="SDH81346.1"/>
    </source>
</evidence>
<dbReference type="InterPro" id="IPR029058">
    <property type="entry name" value="AB_hydrolase_fold"/>
</dbReference>
<dbReference type="AlphaFoldDB" id="A0A1G8FH14"/>
<dbReference type="RefSeq" id="WP_091937796.1">
    <property type="nucleotide sequence ID" value="NZ_FNCY01000009.1"/>
</dbReference>
<dbReference type="STRING" id="83767.SAMN05660652_02320"/>
<dbReference type="GO" id="GO:0016020">
    <property type="term" value="C:membrane"/>
    <property type="evidence" value="ECO:0007669"/>
    <property type="project" value="TreeGrafter"/>
</dbReference>
<dbReference type="SUPFAM" id="SSF53474">
    <property type="entry name" value="alpha/beta-Hydrolases"/>
    <property type="match status" value="1"/>
</dbReference>
<name>A0A1G8FH14_9RHOO</name>
<evidence type="ECO:0000313" key="3">
    <source>
        <dbReference type="Proteomes" id="UP000198607"/>
    </source>
</evidence>
<dbReference type="InterPro" id="IPR000073">
    <property type="entry name" value="AB_hydrolase_1"/>
</dbReference>
<sequence length="291" mass="33134">MKHRISRSERITIRGLRYNIRHWGAEGSPVVFFLHGWMDASPTFQFVVDALAQDWHIIAPDWRGYGDSEWLSRPYWFPDYYADLHEILAHYSPGRPARLVGHSMGANIAGIYAGACPKRVAQLVMLDFLGLKPAPDEDSPTLIGRWLRHLARTPSGGAYPHCEAFARRFIEMNPRLSETRAAFLSQHLCRFRDDGSVELNCDPWHRVPSPMVYHAEDNLACWQRIEAPVLLAIASHGYANLRFGNDPPEFARRVACFRDVRVVAIDDAGHNVQHDQPEQVARAIEGFLARD</sequence>
<feature type="domain" description="Carbamoyl phosphate synthase ATP-binding" evidence="1">
    <location>
        <begin position="169"/>
        <end position="176"/>
    </location>
</feature>
<organism evidence="2 3">
    <name type="scientific">Propionivibrio dicarboxylicus</name>
    <dbReference type="NCBI Taxonomy" id="83767"/>
    <lineage>
        <taxon>Bacteria</taxon>
        <taxon>Pseudomonadati</taxon>
        <taxon>Pseudomonadota</taxon>
        <taxon>Betaproteobacteria</taxon>
        <taxon>Rhodocyclales</taxon>
        <taxon>Rhodocyclaceae</taxon>
        <taxon>Propionivibrio</taxon>
    </lineage>
</organism>
<accession>A0A1G8FH14</accession>
<reference evidence="2 3" key="1">
    <citation type="submission" date="2016-10" db="EMBL/GenBank/DDBJ databases">
        <authorList>
            <person name="de Groot N.N."/>
        </authorList>
    </citation>
    <scope>NUCLEOTIDE SEQUENCE [LARGE SCALE GENOMIC DNA]</scope>
    <source>
        <strain evidence="2 3">DSM 5885</strain>
    </source>
</reference>
<evidence type="ECO:0000259" key="1">
    <source>
        <dbReference type="PROSITE" id="PS00867"/>
    </source>
</evidence>
<dbReference type="Gene3D" id="3.40.50.1820">
    <property type="entry name" value="alpha/beta hydrolase"/>
    <property type="match status" value="1"/>
</dbReference>
<protein>
    <submittedName>
        <fullName evidence="2">Pimeloyl-ACP methyl ester carboxylesterase</fullName>
    </submittedName>
</protein>
<dbReference type="PROSITE" id="PS00867">
    <property type="entry name" value="CPSASE_2"/>
    <property type="match status" value="1"/>
</dbReference>
<dbReference type="EMBL" id="FNCY01000009">
    <property type="protein sequence ID" value="SDH81346.1"/>
    <property type="molecule type" value="Genomic_DNA"/>
</dbReference>
<dbReference type="Pfam" id="PF00561">
    <property type="entry name" value="Abhydrolase_1"/>
    <property type="match status" value="1"/>
</dbReference>
<keyword evidence="3" id="KW-1185">Reference proteome</keyword>
<gene>
    <name evidence="2" type="ORF">SAMN05660652_02320</name>
</gene>
<dbReference type="OrthoDB" id="149912at2"/>